<gene>
    <name evidence="2" type="ORF">PILCRDRAFT_2133</name>
</gene>
<evidence type="ECO:0000256" key="1">
    <source>
        <dbReference type="SAM" id="MobiDB-lite"/>
    </source>
</evidence>
<feature type="compositionally biased region" description="Low complexity" evidence="1">
    <location>
        <begin position="29"/>
        <end position="42"/>
    </location>
</feature>
<reference evidence="3" key="2">
    <citation type="submission" date="2015-01" db="EMBL/GenBank/DDBJ databases">
        <title>Evolutionary Origins and Diversification of the Mycorrhizal Mutualists.</title>
        <authorList>
            <consortium name="DOE Joint Genome Institute"/>
            <consortium name="Mycorrhizal Genomics Consortium"/>
            <person name="Kohler A."/>
            <person name="Kuo A."/>
            <person name="Nagy L.G."/>
            <person name="Floudas D."/>
            <person name="Copeland A."/>
            <person name="Barry K.W."/>
            <person name="Cichocki N."/>
            <person name="Veneault-Fourrey C."/>
            <person name="LaButti K."/>
            <person name="Lindquist E.A."/>
            <person name="Lipzen A."/>
            <person name="Lundell T."/>
            <person name="Morin E."/>
            <person name="Murat C."/>
            <person name="Riley R."/>
            <person name="Ohm R."/>
            <person name="Sun H."/>
            <person name="Tunlid A."/>
            <person name="Henrissat B."/>
            <person name="Grigoriev I.V."/>
            <person name="Hibbett D.S."/>
            <person name="Martin F."/>
        </authorList>
    </citation>
    <scope>NUCLEOTIDE SEQUENCE [LARGE SCALE GENOMIC DNA]</scope>
    <source>
        <strain evidence="3">F 1598</strain>
    </source>
</reference>
<dbReference type="AlphaFoldDB" id="A0A0C3CJF4"/>
<feature type="region of interest" description="Disordered" evidence="1">
    <location>
        <begin position="18"/>
        <end position="42"/>
    </location>
</feature>
<evidence type="ECO:0000313" key="3">
    <source>
        <dbReference type="Proteomes" id="UP000054166"/>
    </source>
</evidence>
<proteinExistence type="predicted"/>
<dbReference type="Proteomes" id="UP000054166">
    <property type="component" value="Unassembled WGS sequence"/>
</dbReference>
<name>A0A0C3CJF4_PILCF</name>
<dbReference type="InParanoid" id="A0A0C3CJF4"/>
<reference evidence="2 3" key="1">
    <citation type="submission" date="2014-04" db="EMBL/GenBank/DDBJ databases">
        <authorList>
            <consortium name="DOE Joint Genome Institute"/>
            <person name="Kuo A."/>
            <person name="Tarkka M."/>
            <person name="Buscot F."/>
            <person name="Kohler A."/>
            <person name="Nagy L.G."/>
            <person name="Floudas D."/>
            <person name="Copeland A."/>
            <person name="Barry K.W."/>
            <person name="Cichocki N."/>
            <person name="Veneault-Fourrey C."/>
            <person name="LaButti K."/>
            <person name="Lindquist E.A."/>
            <person name="Lipzen A."/>
            <person name="Lundell T."/>
            <person name="Morin E."/>
            <person name="Murat C."/>
            <person name="Sun H."/>
            <person name="Tunlid A."/>
            <person name="Henrissat B."/>
            <person name="Grigoriev I.V."/>
            <person name="Hibbett D.S."/>
            <person name="Martin F."/>
            <person name="Nordberg H.P."/>
            <person name="Cantor M.N."/>
            <person name="Hua S.X."/>
        </authorList>
    </citation>
    <scope>NUCLEOTIDE SEQUENCE [LARGE SCALE GENOMIC DNA]</scope>
    <source>
        <strain evidence="2 3">F 1598</strain>
    </source>
</reference>
<accession>A0A0C3CJF4</accession>
<dbReference type="HOGENOM" id="CLU_2528247_0_0_1"/>
<protein>
    <submittedName>
        <fullName evidence="2">Uncharacterized protein</fullName>
    </submittedName>
</protein>
<keyword evidence="3" id="KW-1185">Reference proteome</keyword>
<dbReference type="EMBL" id="KN832974">
    <property type="protein sequence ID" value="KIM89857.1"/>
    <property type="molecule type" value="Genomic_DNA"/>
</dbReference>
<evidence type="ECO:0000313" key="2">
    <source>
        <dbReference type="EMBL" id="KIM89857.1"/>
    </source>
</evidence>
<sequence>MDTSLFYALNVVIGRRSTRASAVPSQPHPSVALSSSNPSSDPDCGAFRTGWSPYSSSKATGRSFRSIRYIGFAEAARAFPRASP</sequence>
<organism evidence="2 3">
    <name type="scientific">Piloderma croceum (strain F 1598)</name>
    <dbReference type="NCBI Taxonomy" id="765440"/>
    <lineage>
        <taxon>Eukaryota</taxon>
        <taxon>Fungi</taxon>
        <taxon>Dikarya</taxon>
        <taxon>Basidiomycota</taxon>
        <taxon>Agaricomycotina</taxon>
        <taxon>Agaricomycetes</taxon>
        <taxon>Agaricomycetidae</taxon>
        <taxon>Atheliales</taxon>
        <taxon>Atheliaceae</taxon>
        <taxon>Piloderma</taxon>
    </lineage>
</organism>